<sequence>MISVPGRQIGGPGIFRIGDRPRAGAATGGRTQANGRQTGGRKAQGEGSGNRTGGFVRTGFPAIRSATARAREPAADESIAAGWSRALRAPHEAGPDPTVSEGRISCGIPGSAWCAVRQARAGRWTSARRRTPRRSTCTASRLHRD</sequence>
<dbReference type="BioCyc" id="AURANTIMONAS:SI859A1_00948-MONOMER"/>
<gene>
    <name evidence="2" type="ORF">SI859A1_00948</name>
</gene>
<feature type="region of interest" description="Disordered" evidence="1">
    <location>
        <begin position="1"/>
        <end position="58"/>
    </location>
</feature>
<feature type="compositionally biased region" description="Low complexity" evidence="1">
    <location>
        <begin position="134"/>
        <end position="145"/>
    </location>
</feature>
<protein>
    <submittedName>
        <fullName evidence="2">Uncharacterized protein</fullName>
    </submittedName>
</protein>
<evidence type="ECO:0000256" key="1">
    <source>
        <dbReference type="SAM" id="MobiDB-lite"/>
    </source>
</evidence>
<feature type="compositionally biased region" description="Low complexity" evidence="1">
    <location>
        <begin position="23"/>
        <end position="36"/>
    </location>
</feature>
<keyword evidence="3" id="KW-1185">Reference proteome</keyword>
<dbReference type="Proteomes" id="UP000000321">
    <property type="component" value="Unassembled WGS sequence"/>
</dbReference>
<evidence type="ECO:0000313" key="3">
    <source>
        <dbReference type="Proteomes" id="UP000000321"/>
    </source>
</evidence>
<accession>Q1YJQ0</accession>
<comment type="caution">
    <text evidence="2">The sequence shown here is derived from an EMBL/GenBank/DDBJ whole genome shotgun (WGS) entry which is preliminary data.</text>
</comment>
<proteinExistence type="predicted"/>
<evidence type="ECO:0000313" key="2">
    <source>
        <dbReference type="EMBL" id="EAS50823.1"/>
    </source>
</evidence>
<organism evidence="2 3">
    <name type="scientific">Aurantimonas manganoxydans (strain ATCC BAA-1229 / DSM 21871 / SI85-9A1)</name>
    <dbReference type="NCBI Taxonomy" id="287752"/>
    <lineage>
        <taxon>Bacteria</taxon>
        <taxon>Pseudomonadati</taxon>
        <taxon>Pseudomonadota</taxon>
        <taxon>Alphaproteobacteria</taxon>
        <taxon>Hyphomicrobiales</taxon>
        <taxon>Aurantimonadaceae</taxon>
        <taxon>Aurantimonas</taxon>
    </lineage>
</organism>
<dbReference type="HOGENOM" id="CLU_1784685_0_0_5"/>
<name>Q1YJQ0_AURMS</name>
<reference evidence="2 3" key="1">
    <citation type="journal article" date="2008" name="Appl. Environ. Microbiol.">
        <title>Genomic insights into Mn(II) oxidation by the marine alphaproteobacterium Aurantimonas sp. strain SI85-9A1.</title>
        <authorList>
            <person name="Dick G.J."/>
            <person name="Podell S."/>
            <person name="Johnson H.A."/>
            <person name="Rivera-Espinoza Y."/>
            <person name="Bernier-Latmani R."/>
            <person name="McCarthy J.K."/>
            <person name="Torpey J.W."/>
            <person name="Clement B.G."/>
            <person name="Gaasterland T."/>
            <person name="Tebo B.M."/>
        </authorList>
    </citation>
    <scope>NUCLEOTIDE SEQUENCE [LARGE SCALE GENOMIC DNA]</scope>
    <source>
        <strain evidence="2 3">SI85-9A1</strain>
    </source>
</reference>
<dbReference type="EMBL" id="AAPJ01000002">
    <property type="protein sequence ID" value="EAS50823.1"/>
    <property type="molecule type" value="Genomic_DNA"/>
</dbReference>
<dbReference type="AlphaFoldDB" id="Q1YJQ0"/>
<feature type="region of interest" description="Disordered" evidence="1">
    <location>
        <begin position="121"/>
        <end position="145"/>
    </location>
</feature>